<dbReference type="InterPro" id="IPR001648">
    <property type="entry name" value="Ribosomal_bS18"/>
</dbReference>
<organism evidence="11 12">
    <name type="scientific">Artemia franciscana</name>
    <name type="common">Brine shrimp</name>
    <name type="synonym">Artemia sanfranciscana</name>
    <dbReference type="NCBI Taxonomy" id="6661"/>
    <lineage>
        <taxon>Eukaryota</taxon>
        <taxon>Metazoa</taxon>
        <taxon>Ecdysozoa</taxon>
        <taxon>Arthropoda</taxon>
        <taxon>Crustacea</taxon>
        <taxon>Branchiopoda</taxon>
        <taxon>Anostraca</taxon>
        <taxon>Artemiidae</taxon>
        <taxon>Artemia</taxon>
    </lineage>
</organism>
<keyword evidence="6" id="KW-0496">Mitochondrion</keyword>
<dbReference type="GO" id="GO:0003735">
    <property type="term" value="F:structural constituent of ribosome"/>
    <property type="evidence" value="ECO:0007669"/>
    <property type="project" value="InterPro"/>
</dbReference>
<keyword evidence="4" id="KW-0809">Transit peptide</keyword>
<evidence type="ECO:0000256" key="3">
    <source>
        <dbReference type="ARBA" id="ARBA00022553"/>
    </source>
</evidence>
<dbReference type="GO" id="GO:0032543">
    <property type="term" value="P:mitochondrial translation"/>
    <property type="evidence" value="ECO:0007669"/>
    <property type="project" value="InterPro"/>
</dbReference>
<keyword evidence="12" id="KW-1185">Reference proteome</keyword>
<dbReference type="Pfam" id="PF01084">
    <property type="entry name" value="Ribosomal_S18"/>
    <property type="match status" value="1"/>
</dbReference>
<dbReference type="PANTHER" id="PTHR13329:SF2">
    <property type="entry name" value="SMALL RIBOSOMAL SUBUNIT PROTEIN MS40"/>
    <property type="match status" value="1"/>
</dbReference>
<proteinExistence type="inferred from homology"/>
<protein>
    <recommendedName>
        <fullName evidence="9">Small ribosomal subunit protein mS40</fullName>
    </recommendedName>
    <alternativeName>
        <fullName evidence="8">28S ribosomal protein S18-2, mitochondrial</fullName>
    </alternativeName>
    <alternativeName>
        <fullName evidence="10">28S ribosomal protein S18b, mitochondrial</fullName>
    </alternativeName>
</protein>
<dbReference type="Proteomes" id="UP001187531">
    <property type="component" value="Unassembled WGS sequence"/>
</dbReference>
<evidence type="ECO:0000256" key="10">
    <source>
        <dbReference type="ARBA" id="ARBA00035515"/>
    </source>
</evidence>
<sequence>MSLSSTSRLRCLLSSVASVSSRLCSNEAKNAEKTYSKYGKQRREKYVEVPLETSLAYLKSKSYEKTYGDEPVWKNYRRNFAGQFQPKLRKTCIRAGELTTSNACPICRDENLLLHFENVNLLQQFIDPYSGETLNNKKTGLCRKRQSQLLVEILKAKAHGLIEFDVPFRSYDYNEYIPK</sequence>
<keyword evidence="3" id="KW-0597">Phosphoprotein</keyword>
<evidence type="ECO:0000256" key="1">
    <source>
        <dbReference type="ARBA" id="ARBA00004173"/>
    </source>
</evidence>
<evidence type="ECO:0000256" key="4">
    <source>
        <dbReference type="ARBA" id="ARBA00022946"/>
    </source>
</evidence>
<accession>A0AA88HDW1</accession>
<keyword evidence="7" id="KW-0687">Ribonucleoprotein</keyword>
<comment type="subcellular location">
    <subcellularLocation>
        <location evidence="1">Mitochondrion</location>
    </subcellularLocation>
</comment>
<evidence type="ECO:0000256" key="5">
    <source>
        <dbReference type="ARBA" id="ARBA00022980"/>
    </source>
</evidence>
<dbReference type="GO" id="GO:1990904">
    <property type="term" value="C:ribonucleoprotein complex"/>
    <property type="evidence" value="ECO:0007669"/>
    <property type="project" value="UniProtKB-KW"/>
</dbReference>
<dbReference type="GO" id="GO:0005840">
    <property type="term" value="C:ribosome"/>
    <property type="evidence" value="ECO:0007669"/>
    <property type="project" value="UniProtKB-KW"/>
</dbReference>
<evidence type="ECO:0000256" key="7">
    <source>
        <dbReference type="ARBA" id="ARBA00023274"/>
    </source>
</evidence>
<name>A0AA88HDW1_ARTSF</name>
<comment type="similarity">
    <text evidence="2">Belongs to the bacterial ribosomal protein bS18 family. Mitochondrion-specific ribosomal protein mS40 subfamily.</text>
</comment>
<evidence type="ECO:0000313" key="11">
    <source>
        <dbReference type="EMBL" id="KAK2705651.1"/>
    </source>
</evidence>
<dbReference type="InterPro" id="IPR036870">
    <property type="entry name" value="Ribosomal_bS18_sf"/>
</dbReference>
<dbReference type="SUPFAM" id="SSF46911">
    <property type="entry name" value="Ribosomal protein S18"/>
    <property type="match status" value="1"/>
</dbReference>
<dbReference type="AlphaFoldDB" id="A0AA88HDW1"/>
<dbReference type="InterPro" id="IPR040054">
    <property type="entry name" value="MRPS18B"/>
</dbReference>
<dbReference type="EMBL" id="JAVRJZ010000020">
    <property type="protein sequence ID" value="KAK2705651.1"/>
    <property type="molecule type" value="Genomic_DNA"/>
</dbReference>
<dbReference type="PANTHER" id="PTHR13329">
    <property type="entry name" value="MITOCHONDRIAL RIBOSOMAL PROTEIN S18B"/>
    <property type="match status" value="1"/>
</dbReference>
<evidence type="ECO:0000313" key="12">
    <source>
        <dbReference type="Proteomes" id="UP001187531"/>
    </source>
</evidence>
<dbReference type="Gene3D" id="4.10.640.10">
    <property type="entry name" value="Ribosomal protein S18"/>
    <property type="match status" value="1"/>
</dbReference>
<evidence type="ECO:0000256" key="9">
    <source>
        <dbReference type="ARBA" id="ARBA00035130"/>
    </source>
</evidence>
<comment type="caution">
    <text evidence="11">The sequence shown here is derived from an EMBL/GenBank/DDBJ whole genome shotgun (WGS) entry which is preliminary data.</text>
</comment>
<dbReference type="GO" id="GO:0005739">
    <property type="term" value="C:mitochondrion"/>
    <property type="evidence" value="ECO:0007669"/>
    <property type="project" value="UniProtKB-SubCell"/>
</dbReference>
<evidence type="ECO:0000256" key="6">
    <source>
        <dbReference type="ARBA" id="ARBA00023128"/>
    </source>
</evidence>
<reference evidence="11" key="1">
    <citation type="submission" date="2023-07" db="EMBL/GenBank/DDBJ databases">
        <title>Chromosome-level genome assembly of Artemia franciscana.</title>
        <authorList>
            <person name="Jo E."/>
        </authorList>
    </citation>
    <scope>NUCLEOTIDE SEQUENCE</scope>
    <source>
        <tissue evidence="11">Whole body</tissue>
    </source>
</reference>
<evidence type="ECO:0000256" key="8">
    <source>
        <dbReference type="ARBA" id="ARBA00032055"/>
    </source>
</evidence>
<evidence type="ECO:0000256" key="2">
    <source>
        <dbReference type="ARBA" id="ARBA00006136"/>
    </source>
</evidence>
<keyword evidence="5" id="KW-0689">Ribosomal protein</keyword>
<gene>
    <name evidence="11" type="ORF">QYM36_015879</name>
</gene>